<feature type="binding site" evidence="2">
    <location>
        <position position="183"/>
    </location>
    <ligand>
        <name>ATP</name>
        <dbReference type="ChEBI" id="CHEBI:30616"/>
    </ligand>
</feature>
<reference evidence="3" key="1">
    <citation type="submission" date="2020-04" db="EMBL/GenBank/DDBJ databases">
        <title>Deep metagenomics examines the oral microbiome during advanced dental caries in children, revealing novel taxa and co-occurrences with host molecules.</title>
        <authorList>
            <person name="Baker J.L."/>
            <person name="Morton J.T."/>
            <person name="Dinis M."/>
            <person name="Alvarez R."/>
            <person name="Tran N.C."/>
            <person name="Knight R."/>
            <person name="Edlund A."/>
        </authorList>
    </citation>
    <scope>NUCLEOTIDE SEQUENCE</scope>
    <source>
        <strain evidence="3">JCVI_32_bin.14</strain>
    </source>
</reference>
<proteinExistence type="inferred from homology"/>
<dbReference type="InterPro" id="IPR014729">
    <property type="entry name" value="Rossmann-like_a/b/a_fold"/>
</dbReference>
<comment type="catalytic activity">
    <reaction evidence="2">
        <text>cytidine(34) in elongator tRNA(Met) + acetate + ATP = N(4)-acetylcytidine(34) in elongator tRNA(Met) + AMP + diphosphate</text>
        <dbReference type="Rhea" id="RHEA:58144"/>
        <dbReference type="Rhea" id="RHEA-COMP:10693"/>
        <dbReference type="Rhea" id="RHEA-COMP:10694"/>
        <dbReference type="ChEBI" id="CHEBI:30089"/>
        <dbReference type="ChEBI" id="CHEBI:30616"/>
        <dbReference type="ChEBI" id="CHEBI:33019"/>
        <dbReference type="ChEBI" id="CHEBI:74900"/>
        <dbReference type="ChEBI" id="CHEBI:82748"/>
        <dbReference type="ChEBI" id="CHEBI:456215"/>
    </reaction>
</comment>
<keyword evidence="2" id="KW-0436">Ligase</keyword>
<keyword evidence="2" id="KW-0694">RNA-binding</keyword>
<dbReference type="EC" id="6.3.4.-" evidence="2"/>
<evidence type="ECO:0000256" key="1">
    <source>
        <dbReference type="ARBA" id="ARBA00022694"/>
    </source>
</evidence>
<comment type="subcellular location">
    <subcellularLocation>
        <location evidence="2">Cytoplasm</location>
    </subcellularLocation>
</comment>
<gene>
    <name evidence="2" type="primary">tmcAL</name>
    <name evidence="3" type="ORF">HXL70_00445</name>
</gene>
<comment type="caution">
    <text evidence="2">Lacks conserved residue(s) required for the propagation of feature annotation.</text>
</comment>
<dbReference type="GO" id="GO:0016879">
    <property type="term" value="F:ligase activity, forming carbon-nitrogen bonds"/>
    <property type="evidence" value="ECO:0007669"/>
    <property type="project" value="UniProtKB-UniRule"/>
</dbReference>
<feature type="binding site" evidence="2">
    <location>
        <position position="100"/>
    </location>
    <ligand>
        <name>ATP</name>
        <dbReference type="ChEBI" id="CHEBI:30616"/>
    </ligand>
</feature>
<dbReference type="HAMAP" id="MF_01539">
    <property type="entry name" value="TmcAL"/>
    <property type="match status" value="1"/>
</dbReference>
<dbReference type="PANTHER" id="PTHR37825">
    <property type="entry name" value="TRNA(MET) CYTIDINE ACETATE LIGASE"/>
    <property type="match status" value="1"/>
</dbReference>
<dbReference type="RefSeq" id="WP_276638269.1">
    <property type="nucleotide sequence ID" value="NZ_CAUQCT010000010.1"/>
</dbReference>
<name>A0A930B429_9FIRM</name>
<accession>A0A930B429</accession>
<dbReference type="GO" id="GO:0006400">
    <property type="term" value="P:tRNA modification"/>
    <property type="evidence" value="ECO:0007669"/>
    <property type="project" value="UniProtKB-UniRule"/>
</dbReference>
<dbReference type="EMBL" id="JABZMK010000001">
    <property type="protein sequence ID" value="MBF1128513.1"/>
    <property type="molecule type" value="Genomic_DNA"/>
</dbReference>
<comment type="function">
    <text evidence="2">Catalyzes the formation of N(4)-acetylcytidine (ac(4)C) at the wobble position of elongator tRNA(Met), using acetate and ATP as substrates. First activates an acetate ion to form acetyladenylate (Ac-AMP) and then transfers the acetyl group to tRNA to form ac(4)C34.</text>
</comment>
<dbReference type="Gene3D" id="3.40.50.620">
    <property type="entry name" value="HUPs"/>
    <property type="match status" value="1"/>
</dbReference>
<dbReference type="Pfam" id="PF05636">
    <property type="entry name" value="HIGH_NTase1"/>
    <property type="match status" value="1"/>
</dbReference>
<evidence type="ECO:0000313" key="3">
    <source>
        <dbReference type="EMBL" id="MBF1128513.1"/>
    </source>
</evidence>
<comment type="similarity">
    <text evidence="2">Belongs to the TmcAL family.</text>
</comment>
<feature type="binding site" evidence="2">
    <location>
        <begin position="6"/>
        <end position="19"/>
    </location>
    <ligand>
        <name>ATP</name>
        <dbReference type="ChEBI" id="CHEBI:30616"/>
    </ligand>
</feature>
<evidence type="ECO:0000256" key="2">
    <source>
        <dbReference type="HAMAP-Rule" id="MF_01539"/>
    </source>
</evidence>
<dbReference type="GO" id="GO:0005524">
    <property type="term" value="F:ATP binding"/>
    <property type="evidence" value="ECO:0007669"/>
    <property type="project" value="UniProtKB-KW"/>
</dbReference>
<dbReference type="GO" id="GO:0000049">
    <property type="term" value="F:tRNA binding"/>
    <property type="evidence" value="ECO:0007669"/>
    <property type="project" value="UniProtKB-KW"/>
</dbReference>
<feature type="binding site" evidence="2">
    <location>
        <position position="158"/>
    </location>
    <ligand>
        <name>ATP</name>
        <dbReference type="ChEBI" id="CHEBI:30616"/>
    </ligand>
</feature>
<keyword evidence="2" id="KW-0067">ATP-binding</keyword>
<dbReference type="AlphaFoldDB" id="A0A930B429"/>
<sequence length="386" mass="43670">MYIGITAEWNPFHSGHAHMLRSLKNLFPDAPIISAMSGSFVQRGEPAIFDKWTRAKWALMFGVDAVIELPVLCVLQSADKFAASSVSLLHNMGCTHIAFGAESLNSDTLYNAAQWSLQPDFNLYFHQFLGKGLSYASAVTKSMEIRYPEISRELTRPNNLLGFLYVQAALKQNLPLSFIVIERNTHYPASATTARKHFIAGESYPLLPKQIQTEIHTLMNTGHILSYARYEDACLLLGRLTKKESLRDSRLFSEGLENKWYKEIQQASLPDIFEAIKSKRYLYSRLKRIAASLLLSSELVPSPFSHSSFPKYARLLALKNTKSFILNKSNLPVITGAAKALRTLQEKKALESFSIDLRATDIQSYCMKNKSYRTGRLDFYHSPVIR</sequence>
<organism evidence="3 4">
    <name type="scientific">Dialister invisus</name>
    <dbReference type="NCBI Taxonomy" id="218538"/>
    <lineage>
        <taxon>Bacteria</taxon>
        <taxon>Bacillati</taxon>
        <taxon>Bacillota</taxon>
        <taxon>Negativicutes</taxon>
        <taxon>Veillonellales</taxon>
        <taxon>Veillonellaceae</taxon>
        <taxon>Dialister</taxon>
    </lineage>
</organism>
<dbReference type="GO" id="GO:0005737">
    <property type="term" value="C:cytoplasm"/>
    <property type="evidence" value="ECO:0007669"/>
    <property type="project" value="UniProtKB-SubCell"/>
</dbReference>
<keyword evidence="2" id="KW-0820">tRNA-binding</keyword>
<dbReference type="InterPro" id="IPR008513">
    <property type="entry name" value="tRNA(Met)_cyd_acetate_ligase"/>
</dbReference>
<dbReference type="Proteomes" id="UP000757890">
    <property type="component" value="Unassembled WGS sequence"/>
</dbReference>
<dbReference type="SUPFAM" id="SSF52374">
    <property type="entry name" value="Nucleotidylyl transferase"/>
    <property type="match status" value="1"/>
</dbReference>
<keyword evidence="1 2" id="KW-0819">tRNA processing</keyword>
<evidence type="ECO:0000313" key="4">
    <source>
        <dbReference type="Proteomes" id="UP000757890"/>
    </source>
</evidence>
<keyword evidence="2" id="KW-0547">Nucleotide-binding</keyword>
<comment type="caution">
    <text evidence="3">The sequence shown here is derived from an EMBL/GenBank/DDBJ whole genome shotgun (WGS) entry which is preliminary data.</text>
</comment>
<protein>
    <recommendedName>
        <fullName evidence="2">tRNA(Met) cytidine acetate ligase</fullName>
        <ecNumber evidence="2">6.3.4.-</ecNumber>
    </recommendedName>
</protein>
<dbReference type="PANTHER" id="PTHR37825:SF1">
    <property type="entry name" value="TRNA(MET) CYTIDINE ACETATE LIGASE"/>
    <property type="match status" value="1"/>
</dbReference>
<keyword evidence="2" id="KW-0963">Cytoplasm</keyword>